<proteinExistence type="predicted"/>
<evidence type="ECO:0000313" key="1">
    <source>
        <dbReference type="EMBL" id="UPL03458.1"/>
    </source>
</evidence>
<sequence length="328" mass="34937">MAFTLKPDRPSQGGGRRSLQPGALAATMTFFEDETEKLDVATIRAHAVRLAEAGLAGLVVLGSNGEAPHLNNEERMTVTRATRAALDEAGFNDLPLIVGASDASVRGTLQLCHEAAAAGGDYVLVLPPSYFRGAMTYSVIADFYARVADALPLPIIIYSFPAVVAGINMDSDLLIAISQHQNVVGTKFTCGDTGKLARVARAMNAKTPTATNSEYLCYGGLADFALMALVARGSGFIAGGANIMPKACVRIVDLFKQDNFYEAMKEQKKLSDGDWYHTKAGVAGTKSVLQSSFGYGGPPRLPLVSHSTNDARALMENMREVLAWESNL</sequence>
<protein>
    <submittedName>
        <fullName evidence="1">Uncharacterized protein</fullName>
    </submittedName>
</protein>
<evidence type="ECO:0000313" key="2">
    <source>
        <dbReference type="Proteomes" id="UP000830768"/>
    </source>
</evidence>
<name>A0ACD3ZQG8_FUSSC</name>
<dbReference type="EMBL" id="CP090041">
    <property type="protein sequence ID" value="UPL03458.1"/>
    <property type="molecule type" value="Genomic_DNA"/>
</dbReference>
<dbReference type="Proteomes" id="UP000830768">
    <property type="component" value="Chromosome 13"/>
</dbReference>
<keyword evidence="2" id="KW-1185">Reference proteome</keyword>
<organism evidence="1 2">
    <name type="scientific">Fusarium solani subsp. cucurbitae</name>
    <name type="common">Neocosmosporum cucurbitae</name>
    <dbReference type="NCBI Taxonomy" id="2747967"/>
    <lineage>
        <taxon>Eukaryota</taxon>
        <taxon>Fungi</taxon>
        <taxon>Dikarya</taxon>
        <taxon>Ascomycota</taxon>
        <taxon>Pezizomycotina</taxon>
        <taxon>Sordariomycetes</taxon>
        <taxon>Hypocreomycetidae</taxon>
        <taxon>Hypocreales</taxon>
        <taxon>Nectriaceae</taxon>
        <taxon>Fusarium</taxon>
        <taxon>Fusarium solani species complex</taxon>
    </lineage>
</organism>
<gene>
    <name evidence="1" type="ORF">LCI18_014392</name>
</gene>
<reference evidence="1" key="1">
    <citation type="submission" date="2021-11" db="EMBL/GenBank/DDBJ databases">
        <title>Fusarium solani-melongenae Genome sequencing and assembly.</title>
        <authorList>
            <person name="Xie S."/>
            <person name="Huang L."/>
            <person name="Zhang X."/>
        </authorList>
    </citation>
    <scope>NUCLEOTIDE SEQUENCE</scope>
    <source>
        <strain evidence="1">CRI 24-3</strain>
    </source>
</reference>
<accession>A0ACD3ZQG8</accession>